<dbReference type="FunFam" id="3.30.300.30:FF:000004">
    <property type="entry name" value="Acetyl-coenzyme A synthetase"/>
    <property type="match status" value="1"/>
</dbReference>
<organism evidence="10 11">
    <name type="scientific">Peronospora matthiolae</name>
    <dbReference type="NCBI Taxonomy" id="2874970"/>
    <lineage>
        <taxon>Eukaryota</taxon>
        <taxon>Sar</taxon>
        <taxon>Stramenopiles</taxon>
        <taxon>Oomycota</taxon>
        <taxon>Peronosporomycetes</taxon>
        <taxon>Peronosporales</taxon>
        <taxon>Peronosporaceae</taxon>
        <taxon>Peronospora</taxon>
    </lineage>
</organism>
<dbReference type="EC" id="6.2.1.1" evidence="5"/>
<dbReference type="InterPro" id="IPR011904">
    <property type="entry name" value="Ac_CoA_lig"/>
</dbReference>
<evidence type="ECO:0000256" key="1">
    <source>
        <dbReference type="ARBA" id="ARBA00006432"/>
    </source>
</evidence>
<dbReference type="GO" id="GO:0019427">
    <property type="term" value="P:acetyl-CoA biosynthetic process from acetate"/>
    <property type="evidence" value="ECO:0007669"/>
    <property type="project" value="InterPro"/>
</dbReference>
<dbReference type="Gene3D" id="3.30.300.30">
    <property type="match status" value="1"/>
</dbReference>
<reference evidence="10" key="1">
    <citation type="submission" date="2024-01" db="EMBL/GenBank/DDBJ databases">
        <authorList>
            <person name="Webb A."/>
        </authorList>
    </citation>
    <scope>NUCLEOTIDE SEQUENCE</scope>
    <source>
        <strain evidence="10">Pm1</strain>
    </source>
</reference>
<comment type="catalytic activity">
    <reaction evidence="5">
        <text>acetate + ATP + CoA = acetyl-CoA + AMP + diphosphate</text>
        <dbReference type="Rhea" id="RHEA:23176"/>
        <dbReference type="ChEBI" id="CHEBI:30089"/>
        <dbReference type="ChEBI" id="CHEBI:30616"/>
        <dbReference type="ChEBI" id="CHEBI:33019"/>
        <dbReference type="ChEBI" id="CHEBI:57287"/>
        <dbReference type="ChEBI" id="CHEBI:57288"/>
        <dbReference type="ChEBI" id="CHEBI:456215"/>
        <dbReference type="EC" id="6.2.1.1"/>
    </reaction>
</comment>
<feature type="region of interest" description="Disordered" evidence="6">
    <location>
        <begin position="1"/>
        <end position="27"/>
    </location>
</feature>
<dbReference type="PANTHER" id="PTHR24095:SF14">
    <property type="entry name" value="ACETYL-COENZYME A SYNTHETASE 1"/>
    <property type="match status" value="1"/>
</dbReference>
<dbReference type="GO" id="GO:0005524">
    <property type="term" value="F:ATP binding"/>
    <property type="evidence" value="ECO:0007669"/>
    <property type="project" value="UniProtKB-UniRule"/>
</dbReference>
<dbReference type="InterPro" id="IPR032387">
    <property type="entry name" value="ACAS_N"/>
</dbReference>
<evidence type="ECO:0000313" key="10">
    <source>
        <dbReference type="EMBL" id="CAK7901806.1"/>
    </source>
</evidence>
<dbReference type="Proteomes" id="UP001162060">
    <property type="component" value="Unassembled WGS sequence"/>
</dbReference>
<comment type="similarity">
    <text evidence="1 5">Belongs to the ATP-dependent AMP-binding enzyme family.</text>
</comment>
<evidence type="ECO:0000259" key="9">
    <source>
        <dbReference type="Pfam" id="PF16177"/>
    </source>
</evidence>
<evidence type="ECO:0000313" key="11">
    <source>
        <dbReference type="Proteomes" id="UP001162060"/>
    </source>
</evidence>
<sequence>MRPVSPRRSMSPQSTVTSPTDVDELDMYPPLQHQTKTAHVQSMAHYESMYKRSLEDPEHFWGELARENLDWLRGFDQTVTGSMEKGDVAWFLNGQTNVSVNCIDRHVRKHADKVAIIWEADEVGQGRKITYAELLEETCRVANAMKHAGVKKGDTVAIYMPMIPEIAFVMLACTRIGAVHSVVFAGFSAEALRDRLIDASTQWVFTSDEGKRGGRTLPLKQIVDVAVDGLEFVRNVFVFRRTRNPEVKMNTKIDIDMEKEMQRHRPYCPAECMDSEDLMFILYTSGSTGSPKGIAHTTAGYLLYAMITCKYTFDLQPDDVHACVADAGWITGHSYIIYGPLANGVTTVMFESTPMYPDCGRYWDLIQRHKVTKFYTAPTAIRALMARGNDKIANYDLSSLKVLGSVGEPINPEAWKWYYEVVGNRQCYITDTYWQTETGGHIGVGLPGATPMKPGSCSKPFFGIDFVITDEHGNEIKGNNVEGQLCIRKPWPGLARTVYGNHHRYLQVYMSTHKGLYFTGDGCRRDKDGYYFITGRIDDVLCTSGHRIGTAEIESTLAAHNVVAEAAVIGIPHGIKGEGICCFVTLVDSMKPSKDVENELVQQVRAHIGAFAAPDLIVLVSGLPKTRSGKIMRRVLRKIAHGEEDSLGDVSTLADPSVVPMLITNTKAALVGKSF</sequence>
<keyword evidence="4 5" id="KW-0067">ATP-binding</keyword>
<dbReference type="PROSITE" id="PS00455">
    <property type="entry name" value="AMP_BINDING"/>
    <property type="match status" value="1"/>
</dbReference>
<evidence type="ECO:0000256" key="4">
    <source>
        <dbReference type="ARBA" id="ARBA00022840"/>
    </source>
</evidence>
<dbReference type="InterPro" id="IPR042099">
    <property type="entry name" value="ANL_N_sf"/>
</dbReference>
<accession>A0AAV1T753</accession>
<gene>
    <name evidence="10" type="ORF">PM001_LOCUS2347</name>
</gene>
<dbReference type="SUPFAM" id="SSF56801">
    <property type="entry name" value="Acetyl-CoA synthetase-like"/>
    <property type="match status" value="1"/>
</dbReference>
<dbReference type="InterPro" id="IPR000873">
    <property type="entry name" value="AMP-dep_synth/lig_dom"/>
</dbReference>
<dbReference type="GO" id="GO:0016208">
    <property type="term" value="F:AMP binding"/>
    <property type="evidence" value="ECO:0007669"/>
    <property type="project" value="InterPro"/>
</dbReference>
<evidence type="ECO:0000256" key="6">
    <source>
        <dbReference type="SAM" id="MobiDB-lite"/>
    </source>
</evidence>
<keyword evidence="3 5" id="KW-0547">Nucleotide-binding</keyword>
<dbReference type="Gene3D" id="3.40.50.12780">
    <property type="entry name" value="N-terminal domain of ligase-like"/>
    <property type="match status" value="1"/>
</dbReference>
<dbReference type="GO" id="GO:0003987">
    <property type="term" value="F:acetate-CoA ligase activity"/>
    <property type="evidence" value="ECO:0007669"/>
    <property type="project" value="UniProtKB-UniRule"/>
</dbReference>
<dbReference type="Pfam" id="PF16177">
    <property type="entry name" value="ACAS_N"/>
    <property type="match status" value="1"/>
</dbReference>
<dbReference type="InterPro" id="IPR045851">
    <property type="entry name" value="AMP-bd_C_sf"/>
</dbReference>
<evidence type="ECO:0000259" key="8">
    <source>
        <dbReference type="Pfam" id="PF13193"/>
    </source>
</evidence>
<feature type="domain" description="AMP-dependent synthetase/ligase" evidence="7">
    <location>
        <begin position="104"/>
        <end position="491"/>
    </location>
</feature>
<dbReference type="NCBIfam" id="TIGR02188">
    <property type="entry name" value="Ac_CoA_lig_AcsA"/>
    <property type="match status" value="1"/>
</dbReference>
<proteinExistence type="inferred from homology"/>
<feature type="domain" description="Acetyl-coenzyme A synthetase N-terminal" evidence="9">
    <location>
        <begin position="46"/>
        <end position="102"/>
    </location>
</feature>
<protein>
    <recommendedName>
        <fullName evidence="5">Acetyl-coenzyme A synthetase</fullName>
        <ecNumber evidence="5">6.2.1.1</ecNumber>
    </recommendedName>
</protein>
<feature type="domain" description="AMP-binding enzyme C-terminal" evidence="8">
    <location>
        <begin position="552"/>
        <end position="630"/>
    </location>
</feature>
<evidence type="ECO:0000256" key="5">
    <source>
        <dbReference type="RuleBase" id="RU361147"/>
    </source>
</evidence>
<dbReference type="FunFam" id="3.40.50.12780:FF:000001">
    <property type="entry name" value="Acetyl-coenzyme A synthetase"/>
    <property type="match status" value="1"/>
</dbReference>
<dbReference type="InterPro" id="IPR025110">
    <property type="entry name" value="AMP-bd_C"/>
</dbReference>
<dbReference type="Pfam" id="PF00501">
    <property type="entry name" value="AMP-binding"/>
    <property type="match status" value="1"/>
</dbReference>
<comment type="caution">
    <text evidence="10">The sequence shown here is derived from an EMBL/GenBank/DDBJ whole genome shotgun (WGS) entry which is preliminary data.</text>
</comment>
<dbReference type="AlphaFoldDB" id="A0AAV1T753"/>
<dbReference type="Pfam" id="PF13193">
    <property type="entry name" value="AMP-binding_C"/>
    <property type="match status" value="1"/>
</dbReference>
<dbReference type="InterPro" id="IPR020845">
    <property type="entry name" value="AMP-binding_CS"/>
</dbReference>
<evidence type="ECO:0000256" key="3">
    <source>
        <dbReference type="ARBA" id="ARBA00022741"/>
    </source>
</evidence>
<name>A0AAV1T753_9STRA</name>
<evidence type="ECO:0000256" key="2">
    <source>
        <dbReference type="ARBA" id="ARBA00022598"/>
    </source>
</evidence>
<dbReference type="EMBL" id="CAKLBY020000024">
    <property type="protein sequence ID" value="CAK7901806.1"/>
    <property type="molecule type" value="Genomic_DNA"/>
</dbReference>
<evidence type="ECO:0000259" key="7">
    <source>
        <dbReference type="Pfam" id="PF00501"/>
    </source>
</evidence>
<feature type="compositionally biased region" description="Polar residues" evidence="6">
    <location>
        <begin position="8"/>
        <end position="20"/>
    </location>
</feature>
<dbReference type="PANTHER" id="PTHR24095">
    <property type="entry name" value="ACETYL-COENZYME A SYNTHETASE"/>
    <property type="match status" value="1"/>
</dbReference>
<dbReference type="NCBIfam" id="NF001208">
    <property type="entry name" value="PRK00174.1"/>
    <property type="match status" value="1"/>
</dbReference>
<dbReference type="CDD" id="cd05966">
    <property type="entry name" value="ACS"/>
    <property type="match status" value="1"/>
</dbReference>
<keyword evidence="2 5" id="KW-0436">Ligase</keyword>